<evidence type="ECO:0000313" key="3">
    <source>
        <dbReference type="Proteomes" id="UP000663864"/>
    </source>
</evidence>
<accession>A0A814S2R1</accession>
<sequence length="178" mass="21153">MKLLFFIFLITRTQHYVFDRFIQNQTNIDENHLQELNKEYQKTSIRSMISNKVLIIIIIACLTIVITVALLTIYFNKNQIKNFARRMGLNKRATIIHQFHPEVLLHSSGHEQYKQRIPSYEQTHARLSTNIKSKSIYERKNRERISMHEFMNSSNKDQQDSISDSKYSKSAANLFLYH</sequence>
<keyword evidence="1" id="KW-1133">Transmembrane helix</keyword>
<name>A0A814S2R1_9BILA</name>
<dbReference type="EMBL" id="CAJNOT010001075">
    <property type="protein sequence ID" value="CAF1140606.1"/>
    <property type="molecule type" value="Genomic_DNA"/>
</dbReference>
<comment type="caution">
    <text evidence="2">The sequence shown here is derived from an EMBL/GenBank/DDBJ whole genome shotgun (WGS) entry which is preliminary data.</text>
</comment>
<evidence type="ECO:0000313" key="2">
    <source>
        <dbReference type="EMBL" id="CAF1140606.1"/>
    </source>
</evidence>
<evidence type="ECO:0000256" key="1">
    <source>
        <dbReference type="SAM" id="Phobius"/>
    </source>
</evidence>
<keyword evidence="1" id="KW-0472">Membrane</keyword>
<gene>
    <name evidence="2" type="ORF">ZHD862_LOCUS19623</name>
</gene>
<organism evidence="2 3">
    <name type="scientific">Rotaria sordida</name>
    <dbReference type="NCBI Taxonomy" id="392033"/>
    <lineage>
        <taxon>Eukaryota</taxon>
        <taxon>Metazoa</taxon>
        <taxon>Spiralia</taxon>
        <taxon>Gnathifera</taxon>
        <taxon>Rotifera</taxon>
        <taxon>Eurotatoria</taxon>
        <taxon>Bdelloidea</taxon>
        <taxon>Philodinida</taxon>
        <taxon>Philodinidae</taxon>
        <taxon>Rotaria</taxon>
    </lineage>
</organism>
<reference evidence="2" key="1">
    <citation type="submission" date="2021-02" db="EMBL/GenBank/DDBJ databases">
        <authorList>
            <person name="Nowell W R."/>
        </authorList>
    </citation>
    <scope>NUCLEOTIDE SEQUENCE</scope>
</reference>
<proteinExistence type="predicted"/>
<dbReference type="Proteomes" id="UP000663864">
    <property type="component" value="Unassembled WGS sequence"/>
</dbReference>
<dbReference type="AlphaFoldDB" id="A0A814S2R1"/>
<keyword evidence="1" id="KW-0812">Transmembrane</keyword>
<feature type="transmembrane region" description="Helical" evidence="1">
    <location>
        <begin position="53"/>
        <end position="76"/>
    </location>
</feature>
<protein>
    <submittedName>
        <fullName evidence="2">Uncharacterized protein</fullName>
    </submittedName>
</protein>